<dbReference type="EMBL" id="JBIRYO010000016">
    <property type="protein sequence ID" value="MFI2476380.1"/>
    <property type="molecule type" value="Genomic_DNA"/>
</dbReference>
<protein>
    <recommendedName>
        <fullName evidence="4">fumarylacetoacetase</fullName>
        <ecNumber evidence="4">3.7.1.2</ecNumber>
    </recommendedName>
</protein>
<reference evidence="13 14" key="1">
    <citation type="submission" date="2024-10" db="EMBL/GenBank/DDBJ databases">
        <title>The Natural Products Discovery Center: Release of the First 8490 Sequenced Strains for Exploring Actinobacteria Biosynthetic Diversity.</title>
        <authorList>
            <person name="Kalkreuter E."/>
            <person name="Kautsar S.A."/>
            <person name="Yang D."/>
            <person name="Bader C.D."/>
            <person name="Teijaro C.N."/>
            <person name="Fluegel L."/>
            <person name="Davis C.M."/>
            <person name="Simpson J.R."/>
            <person name="Lauterbach L."/>
            <person name="Steele A.D."/>
            <person name="Gui C."/>
            <person name="Meng S."/>
            <person name="Li G."/>
            <person name="Viehrig K."/>
            <person name="Ye F."/>
            <person name="Su P."/>
            <person name="Kiefer A.F."/>
            <person name="Nichols A."/>
            <person name="Cepeda A.J."/>
            <person name="Yan W."/>
            <person name="Fan B."/>
            <person name="Jiang Y."/>
            <person name="Adhikari A."/>
            <person name="Zheng C.-J."/>
            <person name="Schuster L."/>
            <person name="Cowan T.M."/>
            <person name="Smanski M.J."/>
            <person name="Chevrette M.G."/>
            <person name="De Carvalho L.P.S."/>
            <person name="Shen B."/>
        </authorList>
    </citation>
    <scope>NUCLEOTIDE SEQUENCE [LARGE SCALE GENOMIC DNA]</scope>
    <source>
        <strain evidence="13 14">NPDC019275</strain>
    </source>
</reference>
<accession>A0ABW7X5J0</accession>
<evidence type="ECO:0000256" key="1">
    <source>
        <dbReference type="ARBA" id="ARBA00001913"/>
    </source>
</evidence>
<comment type="caution">
    <text evidence="13">The sequence shown here is derived from an EMBL/GenBank/DDBJ whole genome shotgun (WGS) entry which is preliminary data.</text>
</comment>
<organism evidence="13 14">
    <name type="scientific">Nocardia xishanensis</name>
    <dbReference type="NCBI Taxonomy" id="238964"/>
    <lineage>
        <taxon>Bacteria</taxon>
        <taxon>Bacillati</taxon>
        <taxon>Actinomycetota</taxon>
        <taxon>Actinomycetes</taxon>
        <taxon>Mycobacteriales</taxon>
        <taxon>Nocardiaceae</taxon>
        <taxon>Nocardia</taxon>
    </lineage>
</organism>
<sequence>MPDDSLFGPDNLPYGVFAPSGGEHRVGVRFGDHVIDLALALEDSTFAAADLNPFLAQGPARWREVRGRVRELVESEIPAEAVHSLAGVSLSLPIRVGDYVDFYASIDHATNLGRLFRPDAEPLLPNWRHLPVGYHGRAGTVVVSGTEVVRPNGQRRTDSGAPDFGPARRLDIEAELGFVVGVGSGIGRPIDIAEAETHLFGVALVNDWSARDIQAWEYQPLGPFLGKSFATSLSAWVTPLAALDSARIALPEQAPPPLPYLAADQPWGLDIDLTVQWNGHTVAHPPYGRMYWSPAQMLAHLTANGAATRTGDLFASGTISGPEPGQRGSFIELSWGGKEPVRVGDELRTFLEDGDEVVITASAPGPGAARIGLGEVRGRILPARDRTRAGLPRTSGTAL</sequence>
<dbReference type="PANTHER" id="PTHR43069:SF2">
    <property type="entry name" value="FUMARYLACETOACETASE"/>
    <property type="match status" value="1"/>
</dbReference>
<keyword evidence="10" id="KW-0585">Phenylalanine catabolism</keyword>
<keyword evidence="6 13" id="KW-0378">Hydrolase</keyword>
<evidence type="ECO:0000259" key="11">
    <source>
        <dbReference type="Pfam" id="PF01557"/>
    </source>
</evidence>
<dbReference type="Proteomes" id="UP001611415">
    <property type="component" value="Unassembled WGS sequence"/>
</dbReference>
<evidence type="ECO:0000256" key="3">
    <source>
        <dbReference type="ARBA" id="ARBA00004782"/>
    </source>
</evidence>
<evidence type="ECO:0000313" key="14">
    <source>
        <dbReference type="Proteomes" id="UP001611415"/>
    </source>
</evidence>
<evidence type="ECO:0000256" key="4">
    <source>
        <dbReference type="ARBA" id="ARBA00012094"/>
    </source>
</evidence>
<dbReference type="Gene3D" id="2.30.30.230">
    <property type="entry name" value="Fumarylacetoacetase, N-terminal domain"/>
    <property type="match status" value="1"/>
</dbReference>
<keyword evidence="14" id="KW-1185">Reference proteome</keyword>
<dbReference type="RefSeq" id="WP_397093693.1">
    <property type="nucleotide sequence ID" value="NZ_JBFAYM010000009.1"/>
</dbReference>
<dbReference type="InterPro" id="IPR036462">
    <property type="entry name" value="Fumarylacetoacetase_N_sf"/>
</dbReference>
<gene>
    <name evidence="13" type="primary">fahA</name>
    <name evidence="13" type="ORF">ACH49W_23620</name>
</gene>
<dbReference type="Gene3D" id="3.90.850.10">
    <property type="entry name" value="Fumarylacetoacetase-like, C-terminal domain"/>
    <property type="match status" value="1"/>
</dbReference>
<evidence type="ECO:0000256" key="10">
    <source>
        <dbReference type="ARBA" id="ARBA00023232"/>
    </source>
</evidence>
<dbReference type="Pfam" id="PF09298">
    <property type="entry name" value="FAA_hydrolase_N"/>
    <property type="match status" value="1"/>
</dbReference>
<dbReference type="InterPro" id="IPR011234">
    <property type="entry name" value="Fumarylacetoacetase-like_C"/>
</dbReference>
<evidence type="ECO:0000256" key="6">
    <source>
        <dbReference type="ARBA" id="ARBA00022801"/>
    </source>
</evidence>
<evidence type="ECO:0000313" key="13">
    <source>
        <dbReference type="EMBL" id="MFI2476380.1"/>
    </source>
</evidence>
<dbReference type="SUPFAM" id="SSF63433">
    <property type="entry name" value="Fumarylacetoacetate hydrolase, FAH, N-terminal domain"/>
    <property type="match status" value="1"/>
</dbReference>
<keyword evidence="9" id="KW-0828">Tyrosine catabolism</keyword>
<dbReference type="PANTHER" id="PTHR43069">
    <property type="entry name" value="FUMARYLACETOACETASE"/>
    <property type="match status" value="1"/>
</dbReference>
<feature type="domain" description="Fumarylacetoacetase-like C-terminal" evidence="11">
    <location>
        <begin position="101"/>
        <end position="380"/>
    </location>
</feature>
<dbReference type="GO" id="GO:0004334">
    <property type="term" value="F:fumarylacetoacetase activity"/>
    <property type="evidence" value="ECO:0007669"/>
    <property type="project" value="UniProtKB-EC"/>
</dbReference>
<dbReference type="NCBIfam" id="TIGR01266">
    <property type="entry name" value="fum_ac_acetase"/>
    <property type="match status" value="1"/>
</dbReference>
<name>A0ABW7X5J0_9NOCA</name>
<dbReference type="SUPFAM" id="SSF56529">
    <property type="entry name" value="FAH"/>
    <property type="match status" value="1"/>
</dbReference>
<feature type="domain" description="Fumarylacetoacetase N-terminal" evidence="12">
    <location>
        <begin position="11"/>
        <end position="93"/>
    </location>
</feature>
<dbReference type="Pfam" id="PF01557">
    <property type="entry name" value="FAA_hydrolase"/>
    <property type="match status" value="1"/>
</dbReference>
<evidence type="ECO:0000256" key="8">
    <source>
        <dbReference type="ARBA" id="ARBA00022842"/>
    </source>
</evidence>
<dbReference type="InterPro" id="IPR015377">
    <property type="entry name" value="Fumarylacetoacetase_N"/>
</dbReference>
<comment type="pathway">
    <text evidence="3">Amino-acid degradation; L-phenylalanine degradation; acetoacetate and fumarate from L-phenylalanine: step 6/6.</text>
</comment>
<evidence type="ECO:0000256" key="7">
    <source>
        <dbReference type="ARBA" id="ARBA00022837"/>
    </source>
</evidence>
<keyword evidence="8" id="KW-0460">Magnesium</keyword>
<evidence type="ECO:0000256" key="5">
    <source>
        <dbReference type="ARBA" id="ARBA00022723"/>
    </source>
</evidence>
<keyword evidence="5" id="KW-0479">Metal-binding</keyword>
<dbReference type="InterPro" id="IPR005959">
    <property type="entry name" value="Fumarylacetoacetase"/>
</dbReference>
<evidence type="ECO:0000256" key="2">
    <source>
        <dbReference type="ARBA" id="ARBA00001946"/>
    </source>
</evidence>
<keyword evidence="7" id="KW-0106">Calcium</keyword>
<comment type="cofactor">
    <cofactor evidence="1">
        <name>Ca(2+)</name>
        <dbReference type="ChEBI" id="CHEBI:29108"/>
    </cofactor>
</comment>
<evidence type="ECO:0000256" key="9">
    <source>
        <dbReference type="ARBA" id="ARBA00022878"/>
    </source>
</evidence>
<dbReference type="EC" id="3.7.1.2" evidence="4"/>
<proteinExistence type="predicted"/>
<evidence type="ECO:0000259" key="12">
    <source>
        <dbReference type="Pfam" id="PF09298"/>
    </source>
</evidence>
<dbReference type="InterPro" id="IPR036663">
    <property type="entry name" value="Fumarylacetoacetase_C_sf"/>
</dbReference>
<comment type="cofactor">
    <cofactor evidence="2">
        <name>Mg(2+)</name>
        <dbReference type="ChEBI" id="CHEBI:18420"/>
    </cofactor>
</comment>